<keyword evidence="1" id="KW-0472">Membrane</keyword>
<keyword evidence="1" id="KW-1133">Transmembrane helix</keyword>
<keyword evidence="1" id="KW-0812">Transmembrane</keyword>
<dbReference type="Proteomes" id="UP000787635">
    <property type="component" value="Unassembled WGS sequence"/>
</dbReference>
<keyword evidence="3" id="KW-1185">Reference proteome</keyword>
<evidence type="ECO:0000313" key="2">
    <source>
        <dbReference type="EMBL" id="NKC30365.1"/>
    </source>
</evidence>
<feature type="transmembrane region" description="Helical" evidence="1">
    <location>
        <begin position="122"/>
        <end position="148"/>
    </location>
</feature>
<organism evidence="2 3">
    <name type="scientific">Falsiroseomonas selenitidurans</name>
    <dbReference type="NCBI Taxonomy" id="2716335"/>
    <lineage>
        <taxon>Bacteria</taxon>
        <taxon>Pseudomonadati</taxon>
        <taxon>Pseudomonadota</taxon>
        <taxon>Alphaproteobacteria</taxon>
        <taxon>Acetobacterales</taxon>
        <taxon>Roseomonadaceae</taxon>
        <taxon>Falsiroseomonas</taxon>
    </lineage>
</organism>
<accession>A0ABX1DZM6</accession>
<evidence type="ECO:0000256" key="1">
    <source>
        <dbReference type="SAM" id="Phobius"/>
    </source>
</evidence>
<reference evidence="2 3" key="1">
    <citation type="submission" date="2020-03" db="EMBL/GenBank/DDBJ databases">
        <title>Roseomonas selenitidurans sp. nov. isolated from urban soil.</title>
        <authorList>
            <person name="Liu H."/>
        </authorList>
    </citation>
    <scope>NUCLEOTIDE SEQUENCE [LARGE SCALE GENOMIC DNA]</scope>
    <source>
        <strain evidence="2 3">BU-1</strain>
    </source>
</reference>
<dbReference type="RefSeq" id="WP_168028076.1">
    <property type="nucleotide sequence ID" value="NZ_JAAVNE010000006.1"/>
</dbReference>
<gene>
    <name evidence="2" type="ORF">HEQ75_05790</name>
</gene>
<sequence length="155" mass="15581">MRESGQPGRRRSGSAGRAVLGAVLGSLVGLPTGFLAYMVVRDLLLPTSLWSSDLPLWGVMGGVALAAAALGAAQGARPTRLGHALARGLGGFLGAAVLGGLGIGVLALVIGDLAGVSQREGAFAMGVAFTLVPLGGLACGLVGAVWLARRAWRRW</sequence>
<feature type="transmembrane region" description="Helical" evidence="1">
    <location>
        <begin position="85"/>
        <end position="110"/>
    </location>
</feature>
<feature type="transmembrane region" description="Helical" evidence="1">
    <location>
        <begin position="20"/>
        <end position="39"/>
    </location>
</feature>
<feature type="transmembrane region" description="Helical" evidence="1">
    <location>
        <begin position="54"/>
        <end position="73"/>
    </location>
</feature>
<dbReference type="EMBL" id="JAAVNE010000006">
    <property type="protein sequence ID" value="NKC30365.1"/>
    <property type="molecule type" value="Genomic_DNA"/>
</dbReference>
<comment type="caution">
    <text evidence="2">The sequence shown here is derived from an EMBL/GenBank/DDBJ whole genome shotgun (WGS) entry which is preliminary data.</text>
</comment>
<proteinExistence type="predicted"/>
<name>A0ABX1DZM6_9PROT</name>
<evidence type="ECO:0000313" key="3">
    <source>
        <dbReference type="Proteomes" id="UP000787635"/>
    </source>
</evidence>
<protein>
    <submittedName>
        <fullName evidence="2">Uncharacterized protein</fullName>
    </submittedName>
</protein>